<dbReference type="Proteomes" id="UP001305702">
    <property type="component" value="Chromosome"/>
</dbReference>
<dbReference type="AlphaFoldDB" id="A0AA96LFH1"/>
<dbReference type="Pfam" id="PF24711">
    <property type="entry name" value="YxiG"/>
    <property type="match status" value="1"/>
</dbReference>
<protein>
    <submittedName>
        <fullName evidence="1">Uncharacterized protein</fullName>
    </submittedName>
</protein>
<evidence type="ECO:0000313" key="1">
    <source>
        <dbReference type="EMBL" id="WNQ12229.1"/>
    </source>
</evidence>
<evidence type="ECO:0000313" key="2">
    <source>
        <dbReference type="Proteomes" id="UP001305702"/>
    </source>
</evidence>
<sequence>MSKIQEKLDILWGTTVKEFNIDHKNHRIDLKTVAIDNGVETNYEVVFEDVISYCWVNDSGNGRLSTEEWNYVDLTAVHHIAEASITLKGNYIDQYVGLPNILLEMWNSILLIEAKRLKVNNDNIQLAK</sequence>
<proteinExistence type="predicted"/>
<organism evidence="1 2">
    <name type="scientific">Paenibacillus aurantius</name>
    <dbReference type="NCBI Taxonomy" id="2918900"/>
    <lineage>
        <taxon>Bacteria</taxon>
        <taxon>Bacillati</taxon>
        <taxon>Bacillota</taxon>
        <taxon>Bacilli</taxon>
        <taxon>Bacillales</taxon>
        <taxon>Paenibacillaceae</taxon>
        <taxon>Paenibacillus</taxon>
    </lineage>
</organism>
<dbReference type="EMBL" id="CP130318">
    <property type="protein sequence ID" value="WNQ12229.1"/>
    <property type="molecule type" value="Genomic_DNA"/>
</dbReference>
<dbReference type="KEGG" id="paun:MJA45_04035"/>
<dbReference type="RefSeq" id="WP_315606007.1">
    <property type="nucleotide sequence ID" value="NZ_CP130318.1"/>
</dbReference>
<gene>
    <name evidence="1" type="ORF">MJA45_04035</name>
</gene>
<accession>A0AA96LFH1</accession>
<reference evidence="1 2" key="1">
    <citation type="submission" date="2022-02" db="EMBL/GenBank/DDBJ databases">
        <title>Paenibacillus sp. MBLB1776 Whole Genome Shotgun Sequencing.</title>
        <authorList>
            <person name="Hwang C.Y."/>
            <person name="Cho E.-S."/>
            <person name="Seo M.-J."/>
        </authorList>
    </citation>
    <scope>NUCLEOTIDE SEQUENCE [LARGE SCALE GENOMIC DNA]</scope>
    <source>
        <strain evidence="1 2">MBLB1776</strain>
    </source>
</reference>
<name>A0AA96LFH1_9BACL</name>
<keyword evidence="2" id="KW-1185">Reference proteome</keyword>
<dbReference type="InterPro" id="IPR057808">
    <property type="entry name" value="YxiG"/>
</dbReference>